<reference evidence="2" key="1">
    <citation type="submission" date="2020-05" db="EMBL/GenBank/DDBJ databases">
        <authorList>
            <person name="Zhu T."/>
            <person name="Keshari N."/>
            <person name="Lu X."/>
        </authorList>
    </citation>
    <scope>NUCLEOTIDE SEQUENCE</scope>
    <source>
        <strain evidence="2">NK1-12</strain>
    </source>
</reference>
<dbReference type="EMBL" id="CP053586">
    <property type="protein sequence ID" value="WNZ22229.1"/>
    <property type="molecule type" value="Genomic_DNA"/>
</dbReference>
<dbReference type="RefSeq" id="WP_316433647.1">
    <property type="nucleotide sequence ID" value="NZ_CP053586.1"/>
</dbReference>
<evidence type="ECO:0000256" key="1">
    <source>
        <dbReference type="SAM" id="MobiDB-lite"/>
    </source>
</evidence>
<accession>A0AA97AFE7</accession>
<protein>
    <submittedName>
        <fullName evidence="2">Uncharacterized protein</fullName>
    </submittedName>
</protein>
<name>A0AA97AFE7_9CYAN</name>
<gene>
    <name evidence="2" type="ORF">HJG54_04685</name>
</gene>
<dbReference type="AlphaFoldDB" id="A0AA97AFE7"/>
<feature type="region of interest" description="Disordered" evidence="1">
    <location>
        <begin position="46"/>
        <end position="68"/>
    </location>
</feature>
<proteinExistence type="predicted"/>
<sequence>MVNDVGWMTQEDWFNVGKEDAWFKRPKHPPEQDPQAASLYDLGYSEGVIERPPTASNPIETRSSTEDH</sequence>
<evidence type="ECO:0000313" key="2">
    <source>
        <dbReference type="EMBL" id="WNZ22229.1"/>
    </source>
</evidence>
<organism evidence="2">
    <name type="scientific">Leptolyngbya sp. NK1-12</name>
    <dbReference type="NCBI Taxonomy" id="2547451"/>
    <lineage>
        <taxon>Bacteria</taxon>
        <taxon>Bacillati</taxon>
        <taxon>Cyanobacteriota</taxon>
        <taxon>Cyanophyceae</taxon>
        <taxon>Leptolyngbyales</taxon>
        <taxon>Leptolyngbyaceae</taxon>
        <taxon>Leptolyngbya group</taxon>
        <taxon>Leptolyngbya</taxon>
    </lineage>
</organism>